<gene>
    <name evidence="2" type="ORF">SMACR_05848</name>
</gene>
<accession>A0A8S8ZKU4</accession>
<dbReference type="VEuPathDB" id="FungiDB:SMAC_05848"/>
<evidence type="ECO:0000259" key="1">
    <source>
        <dbReference type="Pfam" id="PF06985"/>
    </source>
</evidence>
<organism evidence="2 3">
    <name type="scientific">Sordaria macrospora</name>
    <dbReference type="NCBI Taxonomy" id="5147"/>
    <lineage>
        <taxon>Eukaryota</taxon>
        <taxon>Fungi</taxon>
        <taxon>Dikarya</taxon>
        <taxon>Ascomycota</taxon>
        <taxon>Pezizomycotina</taxon>
        <taxon>Sordariomycetes</taxon>
        <taxon>Sordariomycetidae</taxon>
        <taxon>Sordariales</taxon>
        <taxon>Sordariaceae</taxon>
        <taxon>Sordaria</taxon>
    </lineage>
</organism>
<dbReference type="PANTHER" id="PTHR24148:SF77">
    <property type="entry name" value="HETEROKARYON INCOMPATIBILITY DOMAIN-CONTAINING PROTEIN"/>
    <property type="match status" value="1"/>
</dbReference>
<proteinExistence type="predicted"/>
<evidence type="ECO:0000313" key="3">
    <source>
        <dbReference type="Proteomes" id="UP000433876"/>
    </source>
</evidence>
<dbReference type="Pfam" id="PF06985">
    <property type="entry name" value="HET"/>
    <property type="match status" value="1"/>
</dbReference>
<comment type="caution">
    <text evidence="2">The sequence shown here is derived from an EMBL/GenBank/DDBJ whole genome shotgun (WGS) entry which is preliminary data.</text>
</comment>
<dbReference type="EMBL" id="NMPR01000134">
    <property type="protein sequence ID" value="KAA8629486.1"/>
    <property type="molecule type" value="Genomic_DNA"/>
</dbReference>
<protein>
    <recommendedName>
        <fullName evidence="1">Heterokaryon incompatibility domain-containing protein</fullName>
    </recommendedName>
</protein>
<name>A0A8S8ZKU4_SORMA</name>
<dbReference type="PANTHER" id="PTHR24148">
    <property type="entry name" value="ANKYRIN REPEAT DOMAIN-CONTAINING PROTEIN 39 HOMOLOG-RELATED"/>
    <property type="match status" value="1"/>
</dbReference>
<dbReference type="Pfam" id="PF26639">
    <property type="entry name" value="Het-6_barrel"/>
    <property type="match status" value="1"/>
</dbReference>
<feature type="domain" description="Heterokaryon incompatibility" evidence="1">
    <location>
        <begin position="60"/>
        <end position="152"/>
    </location>
</feature>
<evidence type="ECO:0000313" key="2">
    <source>
        <dbReference type="EMBL" id="KAA8629486.1"/>
    </source>
</evidence>
<dbReference type="InterPro" id="IPR052895">
    <property type="entry name" value="HetReg/Transcr_Mod"/>
</dbReference>
<dbReference type="Proteomes" id="UP000433876">
    <property type="component" value="Unassembled WGS sequence"/>
</dbReference>
<dbReference type="InterPro" id="IPR010730">
    <property type="entry name" value="HET"/>
</dbReference>
<dbReference type="AlphaFoldDB" id="A0A8S8ZKU4"/>
<reference evidence="2 3" key="1">
    <citation type="submission" date="2017-07" db="EMBL/GenBank/DDBJ databases">
        <title>Genome sequence of the Sordaria macrospora wild type strain R19027.</title>
        <authorList>
            <person name="Nowrousian M."/>
            <person name="Teichert I."/>
            <person name="Kueck U."/>
        </authorList>
    </citation>
    <scope>NUCLEOTIDE SEQUENCE [LARGE SCALE GENOMIC DNA]</scope>
    <source>
        <strain evidence="2 3">R19027</strain>
        <tissue evidence="2">Mycelium</tissue>
    </source>
</reference>
<sequence length="676" mass="76007">MAPKSPHKPLDGTTEEIRLLTFDITHNAPPDSNSASPIISLFLSHHPLSPPSLSVGLPPFQALSYVWGVPNLDEPLPTILLDYVPVTVTPNLYSALCFLLSQQQQPEDNGFKTSYWIDALCINQVDNDEKAIQVPLMSKIYTSATRVFVWLGLLPRPGEGPHRDCGCTLKTVAWLGSMFRDQVMKKREGPLPSALEGLSEEDQRRRVAQGFVWTVLQYSITRDYGQENAKAGGFDFERIWQLFCERPYWRRLWIVQEVVLARKAVVACGSGEGVVVDWDDVRDALQLFEWMTLYLDIDPEYRRVYELLGDIIPSVMHLEEATNAHRRSLRQGQDGMRLMEVLLFTDFADGEDKAIQATDPRDRIYGLLGLIRESDSKKIPVDYSDKTTVSTVLTHVATALIQEYGPDVLCYQRETARWVDEGLPSWVPDWTAPRRPTIGSVNLDGAGGVLDFNATKGTKWPLDNMLETAVIGESRPALFLPGAVMSTVIRVGSEFTSFQGQENYLAECRAWLEELQQLASESDEVAKDNIWRVPMADFGLATRAETETPERYIHGFKVLLGRVAPPAEAQTREETMRSWMLAESWDYRRVWKIYGRRAFVDASGRPGLAPRQTCPGDTIALFRGGQVPVMLRETNGGVSGYWVLGTCYDHALMDGEGVETTQWAEAFSSGQRIMLM</sequence>